<evidence type="ECO:0000256" key="1">
    <source>
        <dbReference type="ARBA" id="ARBA00009922"/>
    </source>
</evidence>
<dbReference type="SUPFAM" id="SSF52540">
    <property type="entry name" value="P-loop containing nucleoside triphosphate hydrolases"/>
    <property type="match status" value="1"/>
</dbReference>
<evidence type="ECO:0000256" key="8">
    <source>
        <dbReference type="ARBA" id="ARBA00034617"/>
    </source>
</evidence>
<keyword evidence="6" id="KW-0238">DNA-binding</keyword>
<keyword evidence="7" id="KW-0413">Isomerase</keyword>
<evidence type="ECO:0000256" key="2">
    <source>
        <dbReference type="ARBA" id="ARBA00022741"/>
    </source>
</evidence>
<organism evidence="16 17">
    <name type="scientific">Aquifex aeolicus</name>
    <dbReference type="NCBI Taxonomy" id="63363"/>
    <lineage>
        <taxon>Bacteria</taxon>
        <taxon>Pseudomonadati</taxon>
        <taxon>Aquificota</taxon>
        <taxon>Aquificia</taxon>
        <taxon>Aquificales</taxon>
        <taxon>Aquificaceae</taxon>
        <taxon>Aquifex</taxon>
    </lineage>
</organism>
<evidence type="ECO:0000259" key="14">
    <source>
        <dbReference type="PROSITE" id="PS51198"/>
    </source>
</evidence>
<keyword evidence="4 12" id="KW-0347">Helicase</keyword>
<evidence type="ECO:0000256" key="6">
    <source>
        <dbReference type="ARBA" id="ARBA00023125"/>
    </source>
</evidence>
<dbReference type="InterPro" id="IPR014016">
    <property type="entry name" value="UvrD-like_ATP-bd"/>
</dbReference>
<dbReference type="GO" id="GO:0003677">
    <property type="term" value="F:DNA binding"/>
    <property type="evidence" value="ECO:0007669"/>
    <property type="project" value="UniProtKB-KW"/>
</dbReference>
<dbReference type="PANTHER" id="PTHR11070:SF2">
    <property type="entry name" value="ATP-DEPENDENT DNA HELICASE SRS2"/>
    <property type="match status" value="1"/>
</dbReference>
<evidence type="ECO:0000256" key="13">
    <source>
        <dbReference type="SAM" id="MobiDB-lite"/>
    </source>
</evidence>
<dbReference type="GO" id="GO:0016787">
    <property type="term" value="F:hydrolase activity"/>
    <property type="evidence" value="ECO:0007669"/>
    <property type="project" value="UniProtKB-UniRule"/>
</dbReference>
<evidence type="ECO:0000256" key="11">
    <source>
        <dbReference type="ARBA" id="ARBA00048988"/>
    </source>
</evidence>
<protein>
    <recommendedName>
        <fullName evidence="9">DNA 3'-5' helicase</fullName>
        <ecNumber evidence="9">5.6.2.4</ecNumber>
    </recommendedName>
    <alternativeName>
        <fullName evidence="10">DNA 3'-5' helicase II</fullName>
    </alternativeName>
</protein>
<dbReference type="GO" id="GO:0043138">
    <property type="term" value="F:3'-5' DNA helicase activity"/>
    <property type="evidence" value="ECO:0007669"/>
    <property type="project" value="UniProtKB-EC"/>
</dbReference>
<dbReference type="Gene3D" id="1.10.10.160">
    <property type="match status" value="1"/>
</dbReference>
<proteinExistence type="inferred from homology"/>
<dbReference type="GO" id="GO:0033202">
    <property type="term" value="C:DNA helicase complex"/>
    <property type="evidence" value="ECO:0007669"/>
    <property type="project" value="TreeGrafter"/>
</dbReference>
<evidence type="ECO:0000256" key="5">
    <source>
        <dbReference type="ARBA" id="ARBA00022840"/>
    </source>
</evidence>
<keyword evidence="2 12" id="KW-0547">Nucleotide-binding</keyword>
<dbReference type="Gene3D" id="3.40.50.300">
    <property type="entry name" value="P-loop containing nucleotide triphosphate hydrolases"/>
    <property type="match status" value="2"/>
</dbReference>
<feature type="region of interest" description="Disordered" evidence="13">
    <location>
        <begin position="632"/>
        <end position="651"/>
    </location>
</feature>
<dbReference type="AlphaFoldDB" id="A0A9D0YNK9"/>
<dbReference type="GO" id="GO:0000725">
    <property type="term" value="P:recombinational repair"/>
    <property type="evidence" value="ECO:0007669"/>
    <property type="project" value="TreeGrafter"/>
</dbReference>
<keyword evidence="3 12" id="KW-0378">Hydrolase</keyword>
<dbReference type="Proteomes" id="UP000606463">
    <property type="component" value="Unassembled WGS sequence"/>
</dbReference>
<evidence type="ECO:0000313" key="17">
    <source>
        <dbReference type="Proteomes" id="UP000606463"/>
    </source>
</evidence>
<evidence type="ECO:0000256" key="4">
    <source>
        <dbReference type="ARBA" id="ARBA00022806"/>
    </source>
</evidence>
<dbReference type="Pfam" id="PF00580">
    <property type="entry name" value="UvrD-helicase"/>
    <property type="match status" value="1"/>
</dbReference>
<keyword evidence="5 12" id="KW-0067">ATP-binding</keyword>
<gene>
    <name evidence="16" type="ORF">EYH37_02785</name>
</gene>
<accession>A0A9D0YNK9</accession>
<dbReference type="PANTHER" id="PTHR11070">
    <property type="entry name" value="UVRD / RECB / PCRA DNA HELICASE FAMILY MEMBER"/>
    <property type="match status" value="1"/>
</dbReference>
<evidence type="ECO:0000256" key="7">
    <source>
        <dbReference type="ARBA" id="ARBA00023235"/>
    </source>
</evidence>
<dbReference type="Gene3D" id="1.10.486.10">
    <property type="entry name" value="PCRA, domain 4"/>
    <property type="match status" value="1"/>
</dbReference>
<evidence type="ECO:0000256" key="9">
    <source>
        <dbReference type="ARBA" id="ARBA00034808"/>
    </source>
</evidence>
<dbReference type="GO" id="GO:0005524">
    <property type="term" value="F:ATP binding"/>
    <property type="evidence" value="ECO:0007669"/>
    <property type="project" value="UniProtKB-UniRule"/>
</dbReference>
<evidence type="ECO:0000259" key="15">
    <source>
        <dbReference type="PROSITE" id="PS51217"/>
    </source>
</evidence>
<comment type="caution">
    <text evidence="16">The sequence shown here is derived from an EMBL/GenBank/DDBJ whole genome shotgun (WGS) entry which is preliminary data.</text>
</comment>
<reference evidence="16" key="1">
    <citation type="journal article" date="2020" name="ISME J.">
        <title>Gammaproteobacteria mediating utilization of methyl-, sulfur- and petroleum organic compounds in deep ocean hydrothermal plumes.</title>
        <authorList>
            <person name="Zhou Z."/>
            <person name="Liu Y."/>
            <person name="Pan J."/>
            <person name="Cron B.R."/>
            <person name="Toner B.M."/>
            <person name="Anantharaman K."/>
            <person name="Breier J.A."/>
            <person name="Dick G.J."/>
            <person name="Li M."/>
        </authorList>
    </citation>
    <scope>NUCLEOTIDE SEQUENCE</scope>
    <source>
        <strain evidence="16">SZUA-1501</strain>
    </source>
</reference>
<dbReference type="CDD" id="cd18807">
    <property type="entry name" value="SF1_C_UvrD"/>
    <property type="match status" value="1"/>
</dbReference>
<feature type="domain" description="UvrD-like helicase ATP-binding" evidence="14">
    <location>
        <begin position="1"/>
        <end position="271"/>
    </location>
</feature>
<dbReference type="PROSITE" id="PS51217">
    <property type="entry name" value="UVRD_HELICASE_CTER"/>
    <property type="match status" value="1"/>
</dbReference>
<dbReference type="InterPro" id="IPR014017">
    <property type="entry name" value="DNA_helicase_UvrD-like_C"/>
</dbReference>
<feature type="domain" description="UvrD-like helicase C-terminal" evidence="15">
    <location>
        <begin position="272"/>
        <end position="538"/>
    </location>
</feature>
<name>A0A9D0YNK9_AQUAO</name>
<dbReference type="CDD" id="cd17932">
    <property type="entry name" value="DEXQc_UvrD"/>
    <property type="match status" value="1"/>
</dbReference>
<dbReference type="InterPro" id="IPR000212">
    <property type="entry name" value="DNA_helicase_UvrD/REP"/>
</dbReference>
<comment type="catalytic activity">
    <reaction evidence="11">
        <text>ATP + H2O = ADP + phosphate + H(+)</text>
        <dbReference type="Rhea" id="RHEA:13065"/>
        <dbReference type="ChEBI" id="CHEBI:15377"/>
        <dbReference type="ChEBI" id="CHEBI:15378"/>
        <dbReference type="ChEBI" id="CHEBI:30616"/>
        <dbReference type="ChEBI" id="CHEBI:43474"/>
        <dbReference type="ChEBI" id="CHEBI:456216"/>
        <dbReference type="EC" id="5.6.2.4"/>
    </reaction>
</comment>
<dbReference type="EC" id="5.6.2.4" evidence="9"/>
<evidence type="ECO:0000313" key="16">
    <source>
        <dbReference type="EMBL" id="HIP98280.1"/>
    </source>
</evidence>
<comment type="catalytic activity">
    <reaction evidence="8">
        <text>Couples ATP hydrolysis with the unwinding of duplex DNA by translocating in the 3'-5' direction.</text>
        <dbReference type="EC" id="5.6.2.4"/>
    </reaction>
</comment>
<dbReference type="Pfam" id="PF13361">
    <property type="entry name" value="UvrD_C"/>
    <property type="match status" value="1"/>
</dbReference>
<dbReference type="EMBL" id="DQVE01000029">
    <property type="protein sequence ID" value="HIP98280.1"/>
    <property type="molecule type" value="Genomic_DNA"/>
</dbReference>
<evidence type="ECO:0000256" key="10">
    <source>
        <dbReference type="ARBA" id="ARBA00034923"/>
    </source>
</evidence>
<dbReference type="InterPro" id="IPR013986">
    <property type="entry name" value="DExx_box_DNA_helicase_dom_sf"/>
</dbReference>
<dbReference type="GO" id="GO:0005829">
    <property type="term" value="C:cytosol"/>
    <property type="evidence" value="ECO:0007669"/>
    <property type="project" value="TreeGrafter"/>
</dbReference>
<comment type="similarity">
    <text evidence="1">Belongs to the helicase family. UvrD subfamily.</text>
</comment>
<dbReference type="InterPro" id="IPR027417">
    <property type="entry name" value="P-loop_NTPase"/>
</dbReference>
<sequence>MELNKEQREAVEYLDGALLVIAGAGSGKTRTIVAKIEYLIRKGFDPKRILAITFTNKAAKELKDRIKNSLGVNLPWVGTFHSVANRILRWGGKFIGINPDFVILDREDARRVLREVLKEFDTEFKDTLYEEAISKYKEGGKFISTDGGFIAIDTLDHFWEIFEAYQKRLKQLNALDFSDLLYFTVKLLKENPPVGKKLRNHFQYILVDEYQDTNEIQYDFIKLIARNHVCVVGDPNQAIYQWRGANPENLLRFKKDFSPKVVKLERNYRSKGVILEIANAVIRNCNPKWASLIPRLKTDKDFGEKPLVRRFESEEEEALWIAKEIKLLKERGYKLKDIAVLVRSSYLTEKIEKAFVKEGIAYTIVGAARFYERKEVKDALAFLRFLHNPADDLAFERILRAFFGRKWERIYKILGRFYKTDWIETLKMVAYHLEEGFREPLTKFLQALVNIKWEEVQTRYAEYLQKLLEDIDYYGLLYRENNPQDRIENVEYFLRLTQSSQSKGRTLTEFLQLVALLQSEMEERGRGVRVMTVHASKGLEFSVVFLPRLEEGIFPHKSAFENEEEMEEERRLFYVAVTRAKEKLYLSYVRKRNSKSGKEIERKPSRFLSEIPKELLDLRFFVKQRVSAKNFAGGGKREKKQGGINKYKKPNLEGKSLRVGQRVKHPVFGKGKVISTQGAFAMVDFGGEVKKIHSHFLEEV</sequence>
<evidence type="ECO:0000256" key="12">
    <source>
        <dbReference type="PROSITE-ProRule" id="PRU00560"/>
    </source>
</evidence>
<evidence type="ECO:0000256" key="3">
    <source>
        <dbReference type="ARBA" id="ARBA00022801"/>
    </source>
</evidence>
<feature type="binding site" evidence="12">
    <location>
        <begin position="22"/>
        <end position="29"/>
    </location>
    <ligand>
        <name>ATP</name>
        <dbReference type="ChEBI" id="CHEBI:30616"/>
    </ligand>
</feature>
<dbReference type="PROSITE" id="PS51198">
    <property type="entry name" value="UVRD_HELICASE_ATP_BIND"/>
    <property type="match status" value="1"/>
</dbReference>